<dbReference type="InterPro" id="IPR014917">
    <property type="entry name" value="DUF1800"/>
</dbReference>
<dbReference type="Proteomes" id="UP001161325">
    <property type="component" value="Unassembled WGS sequence"/>
</dbReference>
<feature type="compositionally biased region" description="Low complexity" evidence="1">
    <location>
        <begin position="592"/>
        <end position="606"/>
    </location>
</feature>
<sequence length="646" mass="69768">MRRAARRALPAVAMLAATAGLPALAAAQARRPAAATARAADEGRELTADQQVRHALGRLGFGARPGDEARVRAMGVDRWIALQLHPERIDDAAMTATLARFTTLGRPGAELLRDFPPPAQVLAQRARAARMAGDTGAPAFTREDSLRARQLGRESYRFVGELQTARVARAVASERQLQEVMVDFWANHFSIFAGKDRVRYHLPQYEATLRAHALGSFRELLGAVAKSPAMLQYLDNFQSVADSTRPTAGRRPQPLNARQRARLAERNPEAAQRLEQLMARRPRGLNENYARELLELHTLGVDGGYTQQDVIEVARALTGWSLQAPAQGGGFVFRPQVHDAGEKTILGQPFPAGRGIEDGEQVLDLVARHPSTARFIARKLAVRFVSDSPPPALVARAAETFRRTDGDIRATLETIVQSPEFFSRAAYRAKVKSPFELVVSAARALGAQPDTTPRTAQLIARLGQPIFGHQAPDGWPETGREWMNTGAILNRINFGLAVAANRLPGARLADWPQTATLRAAPKDAQLDGVIAALLGGEASKETRAVLASGTNPMLARAAADTTRGADEAPEMETPTMIDGTRAARTSGRRARAMNATNSTNAANAQAGRETARPNRAPAGAFGQLPRLDPFAQLVGLALGAPEFQRR</sequence>
<feature type="chain" id="PRO_5041380078" description="DUF1800 domain-containing protein" evidence="2">
    <location>
        <begin position="26"/>
        <end position="646"/>
    </location>
</feature>
<accession>A0AA37QDT3</accession>
<keyword evidence="4" id="KW-1185">Reference proteome</keyword>
<keyword evidence="2" id="KW-0732">Signal</keyword>
<evidence type="ECO:0000313" key="3">
    <source>
        <dbReference type="EMBL" id="GLC27051.1"/>
    </source>
</evidence>
<reference evidence="3" key="1">
    <citation type="submission" date="2022-08" db="EMBL/GenBank/DDBJ databases">
        <title>Draft genome sequencing of Roseisolibacter agri AW1220.</title>
        <authorList>
            <person name="Tobiishi Y."/>
            <person name="Tonouchi A."/>
        </authorList>
    </citation>
    <scope>NUCLEOTIDE SEQUENCE</scope>
    <source>
        <strain evidence="3">AW1220</strain>
    </source>
</reference>
<evidence type="ECO:0000313" key="4">
    <source>
        <dbReference type="Proteomes" id="UP001161325"/>
    </source>
</evidence>
<evidence type="ECO:0008006" key="5">
    <source>
        <dbReference type="Google" id="ProtNLM"/>
    </source>
</evidence>
<dbReference type="AlphaFoldDB" id="A0AA37QDT3"/>
<comment type="caution">
    <text evidence="3">The sequence shown here is derived from an EMBL/GenBank/DDBJ whole genome shotgun (WGS) entry which is preliminary data.</text>
</comment>
<dbReference type="Pfam" id="PF08811">
    <property type="entry name" value="DUF1800"/>
    <property type="match status" value="1"/>
</dbReference>
<evidence type="ECO:0000256" key="2">
    <source>
        <dbReference type="SAM" id="SignalP"/>
    </source>
</evidence>
<feature type="region of interest" description="Disordered" evidence="1">
    <location>
        <begin position="590"/>
        <end position="616"/>
    </location>
</feature>
<organism evidence="3 4">
    <name type="scientific">Roseisolibacter agri</name>
    <dbReference type="NCBI Taxonomy" id="2014610"/>
    <lineage>
        <taxon>Bacteria</taxon>
        <taxon>Pseudomonadati</taxon>
        <taxon>Gemmatimonadota</taxon>
        <taxon>Gemmatimonadia</taxon>
        <taxon>Gemmatimonadales</taxon>
        <taxon>Gemmatimonadaceae</taxon>
        <taxon>Roseisolibacter</taxon>
    </lineage>
</organism>
<protein>
    <recommendedName>
        <fullName evidence="5">DUF1800 domain-containing protein</fullName>
    </recommendedName>
</protein>
<name>A0AA37QDT3_9BACT</name>
<evidence type="ECO:0000256" key="1">
    <source>
        <dbReference type="SAM" id="MobiDB-lite"/>
    </source>
</evidence>
<dbReference type="EMBL" id="BRXS01000005">
    <property type="protein sequence ID" value="GLC27051.1"/>
    <property type="molecule type" value="Genomic_DNA"/>
</dbReference>
<gene>
    <name evidence="3" type="ORF">rosag_35640</name>
</gene>
<feature type="signal peptide" evidence="2">
    <location>
        <begin position="1"/>
        <end position="25"/>
    </location>
</feature>
<proteinExistence type="predicted"/>